<dbReference type="PANTHER" id="PTHR12924:SF0">
    <property type="entry name" value="TRANSLOCON-ASSOCIATED PROTEIN SUBUNIT ALPHA"/>
    <property type="match status" value="1"/>
</dbReference>
<dbReference type="EMBL" id="JAWDJX010000001">
    <property type="protein sequence ID" value="KAK3059033.1"/>
    <property type="molecule type" value="Genomic_DNA"/>
</dbReference>
<evidence type="ECO:0000256" key="2">
    <source>
        <dbReference type="ARBA" id="ARBA00022692"/>
    </source>
</evidence>
<proteinExistence type="inferred from homology"/>
<dbReference type="PANTHER" id="PTHR12924">
    <property type="entry name" value="TRANSLOCON-ASSOCIATED PROTEIN, ALPHA SUBUNIT"/>
    <property type="match status" value="1"/>
</dbReference>
<keyword evidence="3 11" id="KW-0732">Signal</keyword>
<feature type="signal peptide" evidence="11">
    <location>
        <begin position="1"/>
        <end position="19"/>
    </location>
</feature>
<feature type="region of interest" description="Disordered" evidence="9">
    <location>
        <begin position="212"/>
        <end position="283"/>
    </location>
</feature>
<evidence type="ECO:0000256" key="3">
    <source>
        <dbReference type="ARBA" id="ARBA00022729"/>
    </source>
</evidence>
<accession>A0AAJ0GK53</accession>
<organism evidence="12 13">
    <name type="scientific">Extremus antarcticus</name>
    <dbReference type="NCBI Taxonomy" id="702011"/>
    <lineage>
        <taxon>Eukaryota</taxon>
        <taxon>Fungi</taxon>
        <taxon>Dikarya</taxon>
        <taxon>Ascomycota</taxon>
        <taxon>Pezizomycotina</taxon>
        <taxon>Dothideomycetes</taxon>
        <taxon>Dothideomycetidae</taxon>
        <taxon>Mycosphaerellales</taxon>
        <taxon>Extremaceae</taxon>
        <taxon>Extremus</taxon>
    </lineage>
</organism>
<dbReference type="Proteomes" id="UP001271007">
    <property type="component" value="Unassembled WGS sequence"/>
</dbReference>
<evidence type="ECO:0000313" key="13">
    <source>
        <dbReference type="Proteomes" id="UP001271007"/>
    </source>
</evidence>
<evidence type="ECO:0000256" key="4">
    <source>
        <dbReference type="ARBA" id="ARBA00022824"/>
    </source>
</evidence>
<evidence type="ECO:0000256" key="5">
    <source>
        <dbReference type="ARBA" id="ARBA00022989"/>
    </source>
</evidence>
<dbReference type="Pfam" id="PF03896">
    <property type="entry name" value="TRAP_alpha"/>
    <property type="match status" value="1"/>
</dbReference>
<evidence type="ECO:0000256" key="1">
    <source>
        <dbReference type="ARBA" id="ARBA00004115"/>
    </source>
</evidence>
<comment type="subcellular location">
    <subcellularLocation>
        <location evidence="1">Endoplasmic reticulum membrane</location>
        <topology evidence="1">Single-pass type I membrane protein</topology>
    </subcellularLocation>
</comment>
<comment type="similarity">
    <text evidence="8">Belongs to the IRC22 family.</text>
</comment>
<comment type="caution">
    <text evidence="12">The sequence shown here is derived from an EMBL/GenBank/DDBJ whole genome shotgun (WGS) entry which is preliminary data.</text>
</comment>
<feature type="chain" id="PRO_5042541032" evidence="11">
    <location>
        <begin position="20"/>
        <end position="283"/>
    </location>
</feature>
<sequence length="283" mass="30245">MVSLKLAALALAASRAVNAQIDLPPGIEIESMEEIPSDESKLQTPVLAVDIKTSFPQSEIFGVKLVNGHPTRAVLDIANHEPQAITLQVIGGSLVSPLDTPSAADPPVVVRNLTAQKYGVQIPAGESESVTYSFATELHPQDLRLNIAAILQNTEGAVFTKMVYNETVSVVEAPMSIFDPQIIFLYLFLAAAFGGTCFFIYTTWITTLFPQKRRGGKGGERAKRSSGGSKKVDPADQVSVVGADGPAVTSGAKAYDESWIPESHLKRPESRRTGSGRPKSRAA</sequence>
<evidence type="ECO:0000256" key="10">
    <source>
        <dbReference type="SAM" id="Phobius"/>
    </source>
</evidence>
<reference evidence="12" key="1">
    <citation type="submission" date="2023-04" db="EMBL/GenBank/DDBJ databases">
        <title>Black Yeasts Isolated from many extreme environments.</title>
        <authorList>
            <person name="Coleine C."/>
            <person name="Stajich J.E."/>
            <person name="Selbmann L."/>
        </authorList>
    </citation>
    <scope>NUCLEOTIDE SEQUENCE</scope>
    <source>
        <strain evidence="12">CCFEE 5312</strain>
    </source>
</reference>
<evidence type="ECO:0000256" key="11">
    <source>
        <dbReference type="SAM" id="SignalP"/>
    </source>
</evidence>
<gene>
    <name evidence="12" type="primary">IRC22</name>
    <name evidence="12" type="ORF">LTR09_000599</name>
</gene>
<keyword evidence="4" id="KW-0256">Endoplasmic reticulum</keyword>
<name>A0AAJ0GK53_9PEZI</name>
<dbReference type="AlphaFoldDB" id="A0AAJ0GK53"/>
<dbReference type="GO" id="GO:0005789">
    <property type="term" value="C:endoplasmic reticulum membrane"/>
    <property type="evidence" value="ECO:0007669"/>
    <property type="project" value="UniProtKB-SubCell"/>
</dbReference>
<comment type="function">
    <text evidence="7">Is probably involved in a pathway contributing to genomic integrity.</text>
</comment>
<evidence type="ECO:0000256" key="8">
    <source>
        <dbReference type="ARBA" id="ARBA00038311"/>
    </source>
</evidence>
<feature type="compositionally biased region" description="Basic and acidic residues" evidence="9">
    <location>
        <begin position="263"/>
        <end position="272"/>
    </location>
</feature>
<evidence type="ECO:0000256" key="7">
    <source>
        <dbReference type="ARBA" id="ARBA00037565"/>
    </source>
</evidence>
<keyword evidence="2 10" id="KW-0812">Transmembrane</keyword>
<keyword evidence="5 10" id="KW-1133">Transmembrane helix</keyword>
<evidence type="ECO:0000256" key="6">
    <source>
        <dbReference type="ARBA" id="ARBA00023136"/>
    </source>
</evidence>
<feature type="transmembrane region" description="Helical" evidence="10">
    <location>
        <begin position="183"/>
        <end position="204"/>
    </location>
</feature>
<keyword evidence="6 10" id="KW-0472">Membrane</keyword>
<evidence type="ECO:0000313" key="12">
    <source>
        <dbReference type="EMBL" id="KAK3059033.1"/>
    </source>
</evidence>
<evidence type="ECO:0000256" key="9">
    <source>
        <dbReference type="SAM" id="MobiDB-lite"/>
    </source>
</evidence>
<protein>
    <submittedName>
        <fullName evidence="12">Increased recombination centers protein 22</fullName>
    </submittedName>
</protein>
<keyword evidence="13" id="KW-1185">Reference proteome</keyword>
<dbReference type="InterPro" id="IPR005595">
    <property type="entry name" value="TRAP_alpha"/>
</dbReference>